<dbReference type="SUPFAM" id="SSF69572">
    <property type="entry name" value="Activating enzymes of the ubiquitin-like proteins"/>
    <property type="match status" value="2"/>
</dbReference>
<dbReference type="EMBL" id="JOKQ01000009">
    <property type="protein sequence ID" value="KHN69118.1"/>
    <property type="molecule type" value="Genomic_DNA"/>
</dbReference>
<organism evidence="1 2">
    <name type="scientific">Ordospora colligata OC4</name>
    <dbReference type="NCBI Taxonomy" id="1354746"/>
    <lineage>
        <taxon>Eukaryota</taxon>
        <taxon>Fungi</taxon>
        <taxon>Fungi incertae sedis</taxon>
        <taxon>Microsporidia</taxon>
        <taxon>Ordosporidae</taxon>
        <taxon>Ordospora</taxon>
    </lineage>
</organism>
<accession>A0A0B2UID0</accession>
<dbReference type="RefSeq" id="XP_014563160.1">
    <property type="nucleotide sequence ID" value="XM_014707674.1"/>
</dbReference>
<comment type="caution">
    <text evidence="1">The sequence shown here is derived from an EMBL/GenBank/DDBJ whole genome shotgun (WGS) entry which is preliminary data.</text>
</comment>
<dbReference type="VEuPathDB" id="MicrosporidiaDB:M896_090420"/>
<dbReference type="InParanoid" id="A0A0B2UID0"/>
<dbReference type="AlphaFoldDB" id="A0A0B2UID0"/>
<dbReference type="Gene3D" id="3.40.50.720">
    <property type="entry name" value="NAD(P)-binding Rossmann-like Domain"/>
    <property type="match status" value="1"/>
</dbReference>
<gene>
    <name evidence="1" type="ORF">M896_090420</name>
</gene>
<proteinExistence type="predicted"/>
<dbReference type="HOGENOM" id="CLU_081901_0_0_1"/>
<dbReference type="OrthoDB" id="10252231at2759"/>
<dbReference type="InterPro" id="IPR035985">
    <property type="entry name" value="Ubiquitin-activating_enz"/>
</dbReference>
<dbReference type="Proteomes" id="UP000031056">
    <property type="component" value="Unassembled WGS sequence"/>
</dbReference>
<reference evidence="1 2" key="1">
    <citation type="journal article" date="2014" name="MBio">
        <title>The Ordospora colligata genome; evolution of extreme reduction in microsporidia and host-to-parasite horizontal gene transfer.</title>
        <authorList>
            <person name="Pombert J.-F."/>
            <person name="Haag K.L."/>
            <person name="Beidas S."/>
            <person name="Ebert D."/>
            <person name="Keeling P.J."/>
        </authorList>
    </citation>
    <scope>NUCLEOTIDE SEQUENCE [LARGE SCALE GENOMIC DNA]</scope>
    <source>
        <strain evidence="1 2">OC4</strain>
    </source>
</reference>
<protein>
    <submittedName>
        <fullName evidence="1">E1 ubiquitin activating enzyme-like protein</fullName>
    </submittedName>
</protein>
<dbReference type="GO" id="GO:0008641">
    <property type="term" value="F:ubiquitin-like modifier activating enzyme activity"/>
    <property type="evidence" value="ECO:0007669"/>
    <property type="project" value="InterPro"/>
</dbReference>
<dbReference type="STRING" id="1354746.A0A0B2UID0"/>
<evidence type="ECO:0000313" key="2">
    <source>
        <dbReference type="Proteomes" id="UP000031056"/>
    </source>
</evidence>
<dbReference type="GeneID" id="26262256"/>
<evidence type="ECO:0000313" key="1">
    <source>
        <dbReference type="EMBL" id="KHN69118.1"/>
    </source>
</evidence>
<sequence length="182" mass="20749">MHSPRALAMYGLYDRQVRLFGQHTQDLIEKAHVCIIQTHQSYRDQYHRDIDIGGEIIKNLALLGVRTISASKCAIESFKRMFHGCIKDINSEIEINEVNSINVQHKYTFIIFINGLNEYKLEGIYACSKCMSFHSALKLHICSEASTCISFANDCLLGAIIVQEWIKKLQGKPCVECYTLCL</sequence>
<keyword evidence="2" id="KW-1185">Reference proteome</keyword>
<name>A0A0B2UID0_9MICR</name>